<evidence type="ECO:0000313" key="1">
    <source>
        <dbReference type="EMBL" id="KAH3701172.1"/>
    </source>
</evidence>
<dbReference type="AlphaFoldDB" id="A0A9D3YIL1"/>
<comment type="caution">
    <text evidence="1">The sequence shown here is derived from an EMBL/GenBank/DDBJ whole genome shotgun (WGS) entry which is preliminary data.</text>
</comment>
<accession>A0A9D3YIL1</accession>
<protein>
    <submittedName>
        <fullName evidence="1">Uncharacterized protein</fullName>
    </submittedName>
</protein>
<gene>
    <name evidence="1" type="ORF">DPMN_076155</name>
</gene>
<keyword evidence="2" id="KW-1185">Reference proteome</keyword>
<reference evidence="1" key="1">
    <citation type="journal article" date="2019" name="bioRxiv">
        <title>The Genome of the Zebra Mussel, Dreissena polymorpha: A Resource for Invasive Species Research.</title>
        <authorList>
            <person name="McCartney M.A."/>
            <person name="Auch B."/>
            <person name="Kono T."/>
            <person name="Mallez S."/>
            <person name="Zhang Y."/>
            <person name="Obille A."/>
            <person name="Becker A."/>
            <person name="Abrahante J.E."/>
            <person name="Garbe J."/>
            <person name="Badalamenti J.P."/>
            <person name="Herman A."/>
            <person name="Mangelson H."/>
            <person name="Liachko I."/>
            <person name="Sullivan S."/>
            <person name="Sone E.D."/>
            <person name="Koren S."/>
            <person name="Silverstein K.A.T."/>
            <person name="Beckman K.B."/>
            <person name="Gohl D.M."/>
        </authorList>
    </citation>
    <scope>NUCLEOTIDE SEQUENCE</scope>
    <source>
        <strain evidence="1">Duluth1</strain>
        <tissue evidence="1">Whole animal</tissue>
    </source>
</reference>
<dbReference type="EMBL" id="JAIWYP010000015">
    <property type="protein sequence ID" value="KAH3701172.1"/>
    <property type="molecule type" value="Genomic_DNA"/>
</dbReference>
<dbReference type="Proteomes" id="UP000828390">
    <property type="component" value="Unassembled WGS sequence"/>
</dbReference>
<evidence type="ECO:0000313" key="2">
    <source>
        <dbReference type="Proteomes" id="UP000828390"/>
    </source>
</evidence>
<name>A0A9D3YIL1_DREPO</name>
<organism evidence="1 2">
    <name type="scientific">Dreissena polymorpha</name>
    <name type="common">Zebra mussel</name>
    <name type="synonym">Mytilus polymorpha</name>
    <dbReference type="NCBI Taxonomy" id="45954"/>
    <lineage>
        <taxon>Eukaryota</taxon>
        <taxon>Metazoa</taxon>
        <taxon>Spiralia</taxon>
        <taxon>Lophotrochozoa</taxon>
        <taxon>Mollusca</taxon>
        <taxon>Bivalvia</taxon>
        <taxon>Autobranchia</taxon>
        <taxon>Heteroconchia</taxon>
        <taxon>Euheterodonta</taxon>
        <taxon>Imparidentia</taxon>
        <taxon>Neoheterodontei</taxon>
        <taxon>Myida</taxon>
        <taxon>Dreissenoidea</taxon>
        <taxon>Dreissenidae</taxon>
        <taxon>Dreissena</taxon>
    </lineage>
</organism>
<sequence>MSTTCSALISLSLYTLRSPSPDRRSVPIVFRKYVLTLRIVENDLSAVAVETGITRSSMKHFLMLGYNCSLAKAKLSSSVSAGSGRSMASAALVHQVRHFAHSLRNVASSTVRQDLNPAYISLQLSSERFDLCTCKLKPKPLQ</sequence>
<proteinExistence type="predicted"/>
<reference evidence="1" key="2">
    <citation type="submission" date="2020-11" db="EMBL/GenBank/DDBJ databases">
        <authorList>
            <person name="McCartney M.A."/>
            <person name="Auch B."/>
            <person name="Kono T."/>
            <person name="Mallez S."/>
            <person name="Becker A."/>
            <person name="Gohl D.M."/>
            <person name="Silverstein K.A.T."/>
            <person name="Koren S."/>
            <person name="Bechman K.B."/>
            <person name="Herman A."/>
            <person name="Abrahante J.E."/>
            <person name="Garbe J."/>
        </authorList>
    </citation>
    <scope>NUCLEOTIDE SEQUENCE</scope>
    <source>
        <strain evidence="1">Duluth1</strain>
        <tissue evidence="1">Whole animal</tissue>
    </source>
</reference>